<dbReference type="EMBL" id="VSSQ01083544">
    <property type="protein sequence ID" value="MPN31836.1"/>
    <property type="molecule type" value="Genomic_DNA"/>
</dbReference>
<dbReference type="AlphaFoldDB" id="A0A645H035"/>
<keyword evidence="1" id="KW-0472">Membrane</keyword>
<evidence type="ECO:0000313" key="2">
    <source>
        <dbReference type="EMBL" id="MPN31836.1"/>
    </source>
</evidence>
<protein>
    <submittedName>
        <fullName evidence="2">Uncharacterized protein</fullName>
    </submittedName>
</protein>
<comment type="caution">
    <text evidence="2">The sequence shown here is derived from an EMBL/GenBank/DDBJ whole genome shotgun (WGS) entry which is preliminary data.</text>
</comment>
<proteinExistence type="predicted"/>
<accession>A0A645H035</accession>
<gene>
    <name evidence="2" type="ORF">SDC9_179311</name>
</gene>
<evidence type="ECO:0000256" key="1">
    <source>
        <dbReference type="SAM" id="Phobius"/>
    </source>
</evidence>
<keyword evidence="1" id="KW-1133">Transmembrane helix</keyword>
<reference evidence="2" key="1">
    <citation type="submission" date="2019-08" db="EMBL/GenBank/DDBJ databases">
        <authorList>
            <person name="Kucharzyk K."/>
            <person name="Murdoch R.W."/>
            <person name="Higgins S."/>
            <person name="Loffler F."/>
        </authorList>
    </citation>
    <scope>NUCLEOTIDE SEQUENCE</scope>
</reference>
<keyword evidence="1" id="KW-0812">Transmembrane</keyword>
<organism evidence="2">
    <name type="scientific">bioreactor metagenome</name>
    <dbReference type="NCBI Taxonomy" id="1076179"/>
    <lineage>
        <taxon>unclassified sequences</taxon>
        <taxon>metagenomes</taxon>
        <taxon>ecological metagenomes</taxon>
    </lineage>
</organism>
<feature type="transmembrane region" description="Helical" evidence="1">
    <location>
        <begin position="37"/>
        <end position="62"/>
    </location>
</feature>
<name>A0A645H035_9ZZZZ</name>
<sequence length="63" mass="7334">MVAKIIFTTVFFFNVLMVASQINLGFGQDCMDKNTGWVVRFFHEIVLFLFDINKVIITNIFLI</sequence>